<dbReference type="PANTHER" id="PTHR42759">
    <property type="entry name" value="MOXR FAMILY PROTEIN"/>
    <property type="match status" value="1"/>
</dbReference>
<protein>
    <submittedName>
        <fullName evidence="5">Nitric-oxide reductase NorQ protein</fullName>
        <ecNumber evidence="5">1.7.2.5</ecNumber>
    </submittedName>
</protein>
<dbReference type="Pfam" id="PF08406">
    <property type="entry name" value="CbbQ_C"/>
    <property type="match status" value="1"/>
</dbReference>
<keyword evidence="5" id="KW-0560">Oxidoreductase</keyword>
<dbReference type="EMBL" id="CP000555">
    <property type="protein sequence ID" value="ABM96568.1"/>
    <property type="molecule type" value="Genomic_DNA"/>
</dbReference>
<dbReference type="EC" id="1.7.2.5" evidence="5"/>
<evidence type="ECO:0000313" key="6">
    <source>
        <dbReference type="Proteomes" id="UP000000366"/>
    </source>
</evidence>
<evidence type="ECO:0000259" key="4">
    <source>
        <dbReference type="SMART" id="SM00382"/>
    </source>
</evidence>
<dbReference type="InterPro" id="IPR011704">
    <property type="entry name" value="ATPase_dyneun-rel_AAA"/>
</dbReference>
<dbReference type="GO" id="GO:0016887">
    <property type="term" value="F:ATP hydrolysis activity"/>
    <property type="evidence" value="ECO:0007669"/>
    <property type="project" value="InterPro"/>
</dbReference>
<name>A2SLX9_METPP</name>
<dbReference type="STRING" id="420662.Mpe_A3615"/>
<keyword evidence="6" id="KW-1185">Reference proteome</keyword>
<dbReference type="InterPro" id="IPR003593">
    <property type="entry name" value="AAA+_ATPase"/>
</dbReference>
<dbReference type="GO" id="GO:0005524">
    <property type="term" value="F:ATP binding"/>
    <property type="evidence" value="ECO:0007669"/>
    <property type="project" value="UniProtKB-KW"/>
</dbReference>
<dbReference type="AlphaFoldDB" id="A2SLX9"/>
<evidence type="ECO:0000256" key="1">
    <source>
        <dbReference type="ARBA" id="ARBA00009417"/>
    </source>
</evidence>
<organism evidence="5 6">
    <name type="scientific">Methylibium petroleiphilum (strain ATCC BAA-1232 / LMG 22953 / PM1)</name>
    <dbReference type="NCBI Taxonomy" id="420662"/>
    <lineage>
        <taxon>Bacteria</taxon>
        <taxon>Pseudomonadati</taxon>
        <taxon>Pseudomonadota</taxon>
        <taxon>Betaproteobacteria</taxon>
        <taxon>Burkholderiales</taxon>
        <taxon>Sphaerotilaceae</taxon>
        <taxon>Methylibium</taxon>
    </lineage>
</organism>
<dbReference type="Gene3D" id="3.40.50.300">
    <property type="entry name" value="P-loop containing nucleotide triphosphate hydrolases"/>
    <property type="match status" value="1"/>
</dbReference>
<comment type="similarity">
    <text evidence="1">Belongs to the CbbQ/NirQ/NorQ/GpvN family.</text>
</comment>
<evidence type="ECO:0000313" key="5">
    <source>
        <dbReference type="EMBL" id="ABM96568.1"/>
    </source>
</evidence>
<keyword evidence="2" id="KW-0547">Nucleotide-binding</keyword>
<accession>A2SLX9</accession>
<dbReference type="RefSeq" id="WP_011831188.1">
    <property type="nucleotide sequence ID" value="NC_008825.1"/>
</dbReference>
<dbReference type="InterPro" id="IPR027417">
    <property type="entry name" value="P-loop_NTPase"/>
</dbReference>
<reference evidence="5 6" key="1">
    <citation type="journal article" date="2007" name="J. Bacteriol.">
        <title>Whole-genome analysis of the methyl tert-butyl ether-degrading beta-proteobacterium Methylibium petroleiphilum PM1.</title>
        <authorList>
            <person name="Kane S.R."/>
            <person name="Chakicherla A.Y."/>
            <person name="Chain P.S.G."/>
            <person name="Schmidt R."/>
            <person name="Shin M.W."/>
            <person name="Legler T.C."/>
            <person name="Scow K.M."/>
            <person name="Larimer F.W."/>
            <person name="Lucas S.M."/>
            <person name="Richardson P.M."/>
            <person name="Hristova K.R."/>
        </authorList>
    </citation>
    <scope>NUCLEOTIDE SEQUENCE [LARGE SCALE GENOMIC DNA]</scope>
    <source>
        <strain evidence="6">ATCC BAA-1232 / LMG 22953 / PM1</strain>
    </source>
</reference>
<dbReference type="Proteomes" id="UP000000366">
    <property type="component" value="Chromosome"/>
</dbReference>
<dbReference type="GO" id="GO:0016966">
    <property type="term" value="F:nitric oxide reductase activity"/>
    <property type="evidence" value="ECO:0007669"/>
    <property type="project" value="UniProtKB-EC"/>
</dbReference>
<sequence length="280" mass="29842">MLAPTPRAAPAAAAAMRMDAYRIAAEPYYRSVGDELALFEAACAQRLPVMLKGPTGCGKTRLVERMAWALQRPLITVACNDDTSVGDLVGRHLLDADGTHWQDGPLTLAVRHGAICYLDEVVEARADTLAVIHPLTDTRRLLPIDRRNELLKAHPDFQLVVSYNPGTPGAPRELKAATRQRFCALDCSYPGTEVEVEIVARESGIPTDLAASLVALGVRTRRLQGEGLDEGASTRMLVRAAQLIAGGTAPAAACRMALVAPLSDDPDLGAALRAAVDASF</sequence>
<dbReference type="Pfam" id="PF07728">
    <property type="entry name" value="AAA_5"/>
    <property type="match status" value="1"/>
</dbReference>
<feature type="domain" description="AAA+ ATPase" evidence="4">
    <location>
        <begin position="45"/>
        <end position="188"/>
    </location>
</feature>
<evidence type="ECO:0000256" key="3">
    <source>
        <dbReference type="ARBA" id="ARBA00022840"/>
    </source>
</evidence>
<proteinExistence type="inferred from homology"/>
<dbReference type="eggNOG" id="COG0714">
    <property type="taxonomic scope" value="Bacteria"/>
</dbReference>
<dbReference type="InterPro" id="IPR013615">
    <property type="entry name" value="CbbQ_C"/>
</dbReference>
<gene>
    <name evidence="5" type="ordered locus">Mpe_A3615</name>
</gene>
<dbReference type="SUPFAM" id="SSF52540">
    <property type="entry name" value="P-loop containing nucleoside triphosphate hydrolases"/>
    <property type="match status" value="1"/>
</dbReference>
<dbReference type="HOGENOM" id="CLU_067562_0_0_4"/>
<dbReference type="InterPro" id="IPR050764">
    <property type="entry name" value="CbbQ/NirQ/NorQ/GpvN"/>
</dbReference>
<evidence type="ECO:0000256" key="2">
    <source>
        <dbReference type="ARBA" id="ARBA00022741"/>
    </source>
</evidence>
<dbReference type="PANTHER" id="PTHR42759:SF7">
    <property type="entry name" value="DENITRIFICATION REGULATORY PROTEIN NIRQ"/>
    <property type="match status" value="1"/>
</dbReference>
<dbReference type="KEGG" id="mpt:Mpe_A3615"/>
<dbReference type="SMART" id="SM00382">
    <property type="entry name" value="AAA"/>
    <property type="match status" value="1"/>
</dbReference>
<keyword evidence="3" id="KW-0067">ATP-binding</keyword>